<accession>A0AAV0Z5G9</accession>
<evidence type="ECO:0000256" key="1">
    <source>
        <dbReference type="SAM" id="Phobius"/>
    </source>
</evidence>
<dbReference type="EMBL" id="OX451735">
    <property type="protein sequence ID" value="CAI8593519.1"/>
    <property type="molecule type" value="Genomic_DNA"/>
</dbReference>
<organism evidence="2 3">
    <name type="scientific">Vicia faba</name>
    <name type="common">Broad bean</name>
    <name type="synonym">Faba vulgaris</name>
    <dbReference type="NCBI Taxonomy" id="3906"/>
    <lineage>
        <taxon>Eukaryota</taxon>
        <taxon>Viridiplantae</taxon>
        <taxon>Streptophyta</taxon>
        <taxon>Embryophyta</taxon>
        <taxon>Tracheophyta</taxon>
        <taxon>Spermatophyta</taxon>
        <taxon>Magnoliopsida</taxon>
        <taxon>eudicotyledons</taxon>
        <taxon>Gunneridae</taxon>
        <taxon>Pentapetalae</taxon>
        <taxon>rosids</taxon>
        <taxon>fabids</taxon>
        <taxon>Fabales</taxon>
        <taxon>Fabaceae</taxon>
        <taxon>Papilionoideae</taxon>
        <taxon>50 kb inversion clade</taxon>
        <taxon>NPAAA clade</taxon>
        <taxon>Hologalegina</taxon>
        <taxon>IRL clade</taxon>
        <taxon>Fabeae</taxon>
        <taxon>Vicia</taxon>
    </lineage>
</organism>
<reference evidence="2 3" key="1">
    <citation type="submission" date="2023-01" db="EMBL/GenBank/DDBJ databases">
        <authorList>
            <person name="Kreplak J."/>
        </authorList>
    </citation>
    <scope>NUCLEOTIDE SEQUENCE [LARGE SCALE GENOMIC DNA]</scope>
</reference>
<evidence type="ECO:0000313" key="3">
    <source>
        <dbReference type="Proteomes" id="UP001157006"/>
    </source>
</evidence>
<dbReference type="AlphaFoldDB" id="A0AAV0Z5G9"/>
<sequence length="130" mass="14646">MNQNLLNTVSSKSFLLVSTTIFIFLQLVSFFLELLGLAVISRSLQIREHRSIEILIALVADLWSSALHCCVALAHYLRCYCCCSRSILLTVFHVSASSIWFAHFMTSYPNSAGLIFIDESLELKLCIINI</sequence>
<keyword evidence="3" id="KW-1185">Reference proteome</keyword>
<keyword evidence="1" id="KW-1133">Transmembrane helix</keyword>
<dbReference type="Proteomes" id="UP001157006">
    <property type="component" value="Chromosome 1S"/>
</dbReference>
<feature type="transmembrane region" description="Helical" evidence="1">
    <location>
        <begin position="52"/>
        <end position="77"/>
    </location>
</feature>
<feature type="transmembrane region" description="Helical" evidence="1">
    <location>
        <begin position="14"/>
        <end position="40"/>
    </location>
</feature>
<evidence type="ECO:0000313" key="2">
    <source>
        <dbReference type="EMBL" id="CAI8593519.1"/>
    </source>
</evidence>
<name>A0AAV0Z5G9_VICFA</name>
<proteinExistence type="predicted"/>
<keyword evidence="1" id="KW-0812">Transmembrane</keyword>
<keyword evidence="1" id="KW-0472">Membrane</keyword>
<gene>
    <name evidence="2" type="ORF">VFH_I095520</name>
</gene>
<protein>
    <submittedName>
        <fullName evidence="2">Uncharacterized protein</fullName>
    </submittedName>
</protein>